<reference evidence="2 3" key="1">
    <citation type="submission" date="2015-04" db="EMBL/GenBank/DDBJ databases">
        <title>Complete genome sequence of Schizopora paradoxa KUC8140, a cosmopolitan wood degrader in East Asia.</title>
        <authorList>
            <consortium name="DOE Joint Genome Institute"/>
            <person name="Min B."/>
            <person name="Park H."/>
            <person name="Jang Y."/>
            <person name="Kim J.-J."/>
            <person name="Kim K.H."/>
            <person name="Pangilinan J."/>
            <person name="Lipzen A."/>
            <person name="Riley R."/>
            <person name="Grigoriev I.V."/>
            <person name="Spatafora J.W."/>
            <person name="Choi I.-G."/>
        </authorList>
    </citation>
    <scope>NUCLEOTIDE SEQUENCE [LARGE SCALE GENOMIC DNA]</scope>
    <source>
        <strain evidence="2 3">KUC8140</strain>
    </source>
</reference>
<organism evidence="2 3">
    <name type="scientific">Schizopora paradoxa</name>
    <dbReference type="NCBI Taxonomy" id="27342"/>
    <lineage>
        <taxon>Eukaryota</taxon>
        <taxon>Fungi</taxon>
        <taxon>Dikarya</taxon>
        <taxon>Basidiomycota</taxon>
        <taxon>Agaricomycotina</taxon>
        <taxon>Agaricomycetes</taxon>
        <taxon>Hymenochaetales</taxon>
        <taxon>Schizoporaceae</taxon>
        <taxon>Schizopora</taxon>
    </lineage>
</organism>
<gene>
    <name evidence="2" type="ORF">SCHPADRAFT_886887</name>
</gene>
<dbReference type="AlphaFoldDB" id="A0A0H2S7E1"/>
<dbReference type="InParanoid" id="A0A0H2S7E1"/>
<accession>A0A0H2S7E1</accession>
<keyword evidence="1" id="KW-0732">Signal</keyword>
<dbReference type="Proteomes" id="UP000053477">
    <property type="component" value="Unassembled WGS sequence"/>
</dbReference>
<dbReference type="EMBL" id="KQ085903">
    <property type="protein sequence ID" value="KLO17563.1"/>
    <property type="molecule type" value="Genomic_DNA"/>
</dbReference>
<evidence type="ECO:0000256" key="1">
    <source>
        <dbReference type="SAM" id="SignalP"/>
    </source>
</evidence>
<sequence length="496" mass="53415">MANLKVTFLSLLVAIQSGVTGKNDWSKACLYGACSFDIDESPASMGGTIEISGPVSAISDITSAAGWRILNCTDSTNSQTIRLACVDDSKGCAHVFQGGVEDTIVRLPIGCGSGPFVRVANHWISDDQSLPSDMNSKFITRDSPFPQVHMLQVDDVFENMTKVHGNVSFEINAQGDLKTGNNLSKRQNGSGFTNNSVTTNSQGVILFNETLNCPNMAIFPSMTGAIDLSSEYNITVSMNLRGTMNPPSITFLSFSAPTDATIQGSFSMTLPLQGTVNAIGEQIANMVLPSFLIDGIVTVNPSFAVTANAIGLVQLLTDFSGTIDFTVNVDNLQFTYPSNDPPATVSVSIPSAPFDGVALPGENSNAQFGLNAILQLVVEVSAFTQFVDLSVSHNIGFDFELDSTPALGNNEQVCIDMNNTFALQVSNSGPFFQVFGCANSQINFSNEQSIISDRLRQFLAARLQFFERKIVSVVLRLQRLRNLSFFSEETYHDGNV</sequence>
<proteinExistence type="predicted"/>
<feature type="signal peptide" evidence="1">
    <location>
        <begin position="1"/>
        <end position="21"/>
    </location>
</feature>
<keyword evidence="3" id="KW-1185">Reference proteome</keyword>
<evidence type="ECO:0000313" key="3">
    <source>
        <dbReference type="Proteomes" id="UP000053477"/>
    </source>
</evidence>
<name>A0A0H2S7E1_9AGAM</name>
<dbReference type="STRING" id="27342.A0A0H2S7E1"/>
<evidence type="ECO:0000313" key="2">
    <source>
        <dbReference type="EMBL" id="KLO17563.1"/>
    </source>
</evidence>
<protein>
    <submittedName>
        <fullName evidence="2">Uncharacterized protein</fullName>
    </submittedName>
</protein>
<dbReference type="OrthoDB" id="73875at2759"/>
<feature type="chain" id="PRO_5005202449" evidence="1">
    <location>
        <begin position="22"/>
        <end position="496"/>
    </location>
</feature>